<accession>A0AA39TN72</accession>
<evidence type="ECO:0000313" key="1">
    <source>
        <dbReference type="EMBL" id="KAK0464817.1"/>
    </source>
</evidence>
<dbReference type="Proteomes" id="UP001175227">
    <property type="component" value="Unassembled WGS sequence"/>
</dbReference>
<sequence length="154" mass="17219">LSQLQWLPHFTSTTTLSHEDGLLLLVAHAHHCRSSTTQVKTLAVAYVHRRGRLSLTVEVGDNKFTSKPLSGQRARAVLAGDNEIWYQQYPSYETGQVADGRVAIDFWTDDKIVAVFKSKLDPRRYLVRSADSFLSADVDNDYGRMGPGNLGLEK</sequence>
<gene>
    <name evidence="1" type="ORF">IW261DRAFT_1524225</name>
</gene>
<evidence type="ECO:0000313" key="2">
    <source>
        <dbReference type="Proteomes" id="UP001175227"/>
    </source>
</evidence>
<proteinExistence type="predicted"/>
<protein>
    <submittedName>
        <fullName evidence="1">Uncharacterized protein</fullName>
    </submittedName>
</protein>
<organism evidence="1 2">
    <name type="scientific">Armillaria novae-zelandiae</name>
    <dbReference type="NCBI Taxonomy" id="153914"/>
    <lineage>
        <taxon>Eukaryota</taxon>
        <taxon>Fungi</taxon>
        <taxon>Dikarya</taxon>
        <taxon>Basidiomycota</taxon>
        <taxon>Agaricomycotina</taxon>
        <taxon>Agaricomycetes</taxon>
        <taxon>Agaricomycetidae</taxon>
        <taxon>Agaricales</taxon>
        <taxon>Marasmiineae</taxon>
        <taxon>Physalacriaceae</taxon>
        <taxon>Armillaria</taxon>
    </lineage>
</organism>
<feature type="non-terminal residue" evidence="1">
    <location>
        <position position="154"/>
    </location>
</feature>
<dbReference type="EMBL" id="JAUEPR010000098">
    <property type="protein sequence ID" value="KAK0464817.1"/>
    <property type="molecule type" value="Genomic_DNA"/>
</dbReference>
<comment type="caution">
    <text evidence="1">The sequence shown here is derived from an EMBL/GenBank/DDBJ whole genome shotgun (WGS) entry which is preliminary data.</text>
</comment>
<dbReference type="AlphaFoldDB" id="A0AA39TN72"/>
<keyword evidence="2" id="KW-1185">Reference proteome</keyword>
<name>A0AA39TN72_9AGAR</name>
<reference evidence="1" key="1">
    <citation type="submission" date="2023-06" db="EMBL/GenBank/DDBJ databases">
        <authorList>
            <consortium name="Lawrence Berkeley National Laboratory"/>
            <person name="Ahrendt S."/>
            <person name="Sahu N."/>
            <person name="Indic B."/>
            <person name="Wong-Bajracharya J."/>
            <person name="Merenyi Z."/>
            <person name="Ke H.-M."/>
            <person name="Monk M."/>
            <person name="Kocsube S."/>
            <person name="Drula E."/>
            <person name="Lipzen A."/>
            <person name="Balint B."/>
            <person name="Henrissat B."/>
            <person name="Andreopoulos B."/>
            <person name="Martin F.M."/>
            <person name="Harder C.B."/>
            <person name="Rigling D."/>
            <person name="Ford K.L."/>
            <person name="Foster G.D."/>
            <person name="Pangilinan J."/>
            <person name="Papanicolaou A."/>
            <person name="Barry K."/>
            <person name="LaButti K."/>
            <person name="Viragh M."/>
            <person name="Koriabine M."/>
            <person name="Yan M."/>
            <person name="Riley R."/>
            <person name="Champramary S."/>
            <person name="Plett K.L."/>
            <person name="Tsai I.J."/>
            <person name="Slot J."/>
            <person name="Sipos G."/>
            <person name="Plett J."/>
            <person name="Nagy L.G."/>
            <person name="Grigoriev I.V."/>
        </authorList>
    </citation>
    <scope>NUCLEOTIDE SEQUENCE</scope>
    <source>
        <strain evidence="1">ICMP 16352</strain>
    </source>
</reference>